<dbReference type="InterPro" id="IPR052339">
    <property type="entry name" value="Fe-S_Maturation_MIP18"/>
</dbReference>
<dbReference type="InterPro" id="IPR011883">
    <property type="entry name" value="PaaD-like"/>
</dbReference>
<dbReference type="RefSeq" id="WP_089252789.1">
    <property type="nucleotide sequence ID" value="NZ_FZPH01000010.1"/>
</dbReference>
<dbReference type="EMBL" id="FZPH01000010">
    <property type="protein sequence ID" value="SNT57073.1"/>
    <property type="molecule type" value="Genomic_DNA"/>
</dbReference>
<evidence type="ECO:0000313" key="3">
    <source>
        <dbReference type="EMBL" id="SNT57073.1"/>
    </source>
</evidence>
<dbReference type="OrthoDB" id="3684942at2"/>
<dbReference type="Pfam" id="PF01883">
    <property type="entry name" value="FeS_assembly_P"/>
    <property type="match status" value="1"/>
</dbReference>
<feature type="domain" description="MIP18 family-like" evidence="1">
    <location>
        <begin position="4"/>
        <end position="66"/>
    </location>
</feature>
<protein>
    <submittedName>
        <fullName evidence="3">Ring-1,2-phenylacetyl-CoA epoxidase subunit PaaD</fullName>
    </submittedName>
</protein>
<organism evidence="3 4">
    <name type="scientific">Asanoa hainanensis</name>
    <dbReference type="NCBI Taxonomy" id="560556"/>
    <lineage>
        <taxon>Bacteria</taxon>
        <taxon>Bacillati</taxon>
        <taxon>Actinomycetota</taxon>
        <taxon>Actinomycetes</taxon>
        <taxon>Micromonosporales</taxon>
        <taxon>Micromonosporaceae</taxon>
        <taxon>Asanoa</taxon>
    </lineage>
</organism>
<dbReference type="NCBIfam" id="TIGR02159">
    <property type="entry name" value="PA_CoA_Oxy4"/>
    <property type="match status" value="1"/>
</dbReference>
<proteinExistence type="predicted"/>
<dbReference type="AlphaFoldDB" id="A0A239NRJ3"/>
<feature type="domain" description="PaaD zinc beta ribbon" evidence="2">
    <location>
        <begin position="107"/>
        <end position="152"/>
    </location>
</feature>
<sequence length="154" mass="16205">MTAAREAVAGVVDPELRVVTIDELGILRAVDTDDRGHVTVTITPTYTGCPAMDVIRADIGAALRAAGHADHEVRTVFAPAWSTDWISPGGREKLAAAGVAPPGPTRPVALSLAVRCTNCGSPDTEQLSRFGSTACKALWRCRACGEPFDAMKAY</sequence>
<dbReference type="PANTHER" id="PTHR42831">
    <property type="entry name" value="FE-S PROTEIN MATURATION AUXILIARY FACTOR YITW"/>
    <property type="match status" value="1"/>
</dbReference>
<dbReference type="SUPFAM" id="SSF117916">
    <property type="entry name" value="Fe-S cluster assembly (FSCA) domain-like"/>
    <property type="match status" value="1"/>
</dbReference>
<evidence type="ECO:0000259" key="2">
    <source>
        <dbReference type="Pfam" id="PF23451"/>
    </source>
</evidence>
<dbReference type="InterPro" id="IPR034904">
    <property type="entry name" value="FSCA_dom_sf"/>
</dbReference>
<name>A0A239NRJ3_9ACTN</name>
<reference evidence="3 4" key="1">
    <citation type="submission" date="2017-06" db="EMBL/GenBank/DDBJ databases">
        <authorList>
            <person name="Kim H.J."/>
            <person name="Triplett B.A."/>
        </authorList>
    </citation>
    <scope>NUCLEOTIDE SEQUENCE [LARGE SCALE GENOMIC DNA]</scope>
    <source>
        <strain evidence="3 4">CGMCC 4.5593</strain>
    </source>
</reference>
<dbReference type="Pfam" id="PF23451">
    <property type="entry name" value="Zn_ribbon_PaaD"/>
    <property type="match status" value="1"/>
</dbReference>
<evidence type="ECO:0000313" key="4">
    <source>
        <dbReference type="Proteomes" id="UP000198362"/>
    </source>
</evidence>
<dbReference type="Proteomes" id="UP000198362">
    <property type="component" value="Unassembled WGS sequence"/>
</dbReference>
<keyword evidence="4" id="KW-1185">Reference proteome</keyword>
<dbReference type="PANTHER" id="PTHR42831:SF3">
    <property type="entry name" value="1,2-PHENYLACETYL-COA EPOXIDASE, SUBUNIT D-RELATED"/>
    <property type="match status" value="1"/>
</dbReference>
<dbReference type="Gene3D" id="3.30.300.130">
    <property type="entry name" value="Fe-S cluster assembly (FSCA)"/>
    <property type="match status" value="1"/>
</dbReference>
<dbReference type="InterPro" id="IPR002744">
    <property type="entry name" value="MIP18-like"/>
</dbReference>
<accession>A0A239NRJ3</accession>
<dbReference type="InterPro" id="IPR056572">
    <property type="entry name" value="Zn_ribbon_PaaD"/>
</dbReference>
<gene>
    <name evidence="3" type="ORF">SAMN05421812_11075</name>
</gene>
<evidence type="ECO:0000259" key="1">
    <source>
        <dbReference type="Pfam" id="PF01883"/>
    </source>
</evidence>